<comment type="caution">
    <text evidence="4">The sequence shown here is derived from an EMBL/GenBank/DDBJ whole genome shotgun (WGS) entry which is preliminary data.</text>
</comment>
<evidence type="ECO:0000256" key="2">
    <source>
        <dbReference type="SAM" id="SignalP"/>
    </source>
</evidence>
<dbReference type="InterPro" id="IPR055313">
    <property type="entry name" value="Temptin-like"/>
</dbReference>
<accession>A0AAD8F6Q2</accession>
<keyword evidence="2" id="KW-0732">Signal</keyword>
<sequence>MTALQLSLICCLLLAVAYGYPNYSSFIPNGNRVFYHGALWPGVGHTLRNGGGPLNSFGIDFRNNNYVWNVTLCAKDSDGDRRTNGEELGDPNCTWSIGQPDPSGTTTHPGFRTSGASRQ</sequence>
<dbReference type="Pfam" id="PF24784">
    <property type="entry name" value="Temptin_C"/>
    <property type="match status" value="1"/>
</dbReference>
<proteinExistence type="predicted"/>
<dbReference type="PANTHER" id="PTHR34737">
    <property type="entry name" value="EF-HAND DOMAIN-CONTAINING PROTEIN"/>
    <property type="match status" value="1"/>
</dbReference>
<feature type="compositionally biased region" description="Basic and acidic residues" evidence="1">
    <location>
        <begin position="76"/>
        <end position="85"/>
    </location>
</feature>
<evidence type="ECO:0000256" key="1">
    <source>
        <dbReference type="SAM" id="MobiDB-lite"/>
    </source>
</evidence>
<name>A0AAD8F6Q2_BIOPF</name>
<feature type="signal peptide" evidence="2">
    <location>
        <begin position="1"/>
        <end position="19"/>
    </location>
</feature>
<evidence type="ECO:0000313" key="4">
    <source>
        <dbReference type="EMBL" id="KAK0052653.1"/>
    </source>
</evidence>
<protein>
    <submittedName>
        <fullName evidence="4">Temptin-like isoform X1</fullName>
    </submittedName>
</protein>
<evidence type="ECO:0000313" key="5">
    <source>
        <dbReference type="Proteomes" id="UP001233172"/>
    </source>
</evidence>
<dbReference type="EMBL" id="JASAOG010000093">
    <property type="protein sequence ID" value="KAK0052653.1"/>
    <property type="molecule type" value="Genomic_DNA"/>
</dbReference>
<reference evidence="4" key="2">
    <citation type="submission" date="2023-04" db="EMBL/GenBank/DDBJ databases">
        <authorList>
            <person name="Bu L."/>
            <person name="Lu L."/>
            <person name="Laidemitt M.R."/>
            <person name="Zhang S.M."/>
            <person name="Mutuku M."/>
            <person name="Mkoji G."/>
            <person name="Steinauer M."/>
            <person name="Loker E.S."/>
        </authorList>
    </citation>
    <scope>NUCLEOTIDE SEQUENCE</scope>
    <source>
        <strain evidence="4">KasaAsao</strain>
        <tissue evidence="4">Whole Snail</tissue>
    </source>
</reference>
<gene>
    <name evidence="4" type="ORF">Bpfe_018012</name>
</gene>
<feature type="compositionally biased region" description="Polar residues" evidence="1">
    <location>
        <begin position="93"/>
        <end position="119"/>
    </location>
</feature>
<feature type="domain" description="Temptin Cys/Cys disulfide" evidence="3">
    <location>
        <begin position="18"/>
        <end position="110"/>
    </location>
</feature>
<feature type="chain" id="PRO_5042181712" evidence="2">
    <location>
        <begin position="20"/>
        <end position="119"/>
    </location>
</feature>
<evidence type="ECO:0000259" key="3">
    <source>
        <dbReference type="Pfam" id="PF24784"/>
    </source>
</evidence>
<organism evidence="4 5">
    <name type="scientific">Biomphalaria pfeifferi</name>
    <name type="common">Bloodfluke planorb</name>
    <name type="synonym">Freshwater snail</name>
    <dbReference type="NCBI Taxonomy" id="112525"/>
    <lineage>
        <taxon>Eukaryota</taxon>
        <taxon>Metazoa</taxon>
        <taxon>Spiralia</taxon>
        <taxon>Lophotrochozoa</taxon>
        <taxon>Mollusca</taxon>
        <taxon>Gastropoda</taxon>
        <taxon>Heterobranchia</taxon>
        <taxon>Euthyneura</taxon>
        <taxon>Panpulmonata</taxon>
        <taxon>Hygrophila</taxon>
        <taxon>Lymnaeoidea</taxon>
        <taxon>Planorbidae</taxon>
        <taxon>Biomphalaria</taxon>
    </lineage>
</organism>
<dbReference type="PANTHER" id="PTHR34737:SF2">
    <property type="entry name" value="EF-HAND DOMAIN-CONTAINING PROTEIN"/>
    <property type="match status" value="1"/>
</dbReference>
<feature type="region of interest" description="Disordered" evidence="1">
    <location>
        <begin position="76"/>
        <end position="119"/>
    </location>
</feature>
<dbReference type="AlphaFoldDB" id="A0AAD8F6Q2"/>
<reference evidence="4" key="1">
    <citation type="journal article" date="2023" name="PLoS Negl. Trop. Dis.">
        <title>A genome sequence for Biomphalaria pfeifferi, the major vector snail for the human-infecting parasite Schistosoma mansoni.</title>
        <authorList>
            <person name="Bu L."/>
            <person name="Lu L."/>
            <person name="Laidemitt M.R."/>
            <person name="Zhang S.M."/>
            <person name="Mutuku M."/>
            <person name="Mkoji G."/>
            <person name="Steinauer M."/>
            <person name="Loker E.S."/>
        </authorList>
    </citation>
    <scope>NUCLEOTIDE SEQUENCE</scope>
    <source>
        <strain evidence="4">KasaAsao</strain>
    </source>
</reference>
<keyword evidence="5" id="KW-1185">Reference proteome</keyword>
<dbReference type="Proteomes" id="UP001233172">
    <property type="component" value="Unassembled WGS sequence"/>
</dbReference>
<dbReference type="InterPro" id="IPR057626">
    <property type="entry name" value="S-S_Temptin"/>
</dbReference>